<dbReference type="EMBL" id="RBXX01000002">
    <property type="protein sequence ID" value="RKT82134.1"/>
    <property type="molecule type" value="Genomic_DNA"/>
</dbReference>
<evidence type="ECO:0000256" key="7">
    <source>
        <dbReference type="SAM" id="Phobius"/>
    </source>
</evidence>
<dbReference type="InterPro" id="IPR036890">
    <property type="entry name" value="HATPase_C_sf"/>
</dbReference>
<evidence type="ECO:0000256" key="6">
    <source>
        <dbReference type="SAM" id="MobiDB-lite"/>
    </source>
</evidence>
<reference evidence="10 11" key="1">
    <citation type="submission" date="2016-10" db="EMBL/GenBank/DDBJ databases">
        <authorList>
            <person name="de Groot N.N."/>
        </authorList>
    </citation>
    <scope>NUCLEOTIDE SEQUENCE [LARGE SCALE GENOMIC DNA]</scope>
    <source>
        <strain evidence="10 11">CPCC 201259</strain>
    </source>
</reference>
<keyword evidence="5 10" id="KW-0418">Kinase</keyword>
<dbReference type="Proteomes" id="UP000199398">
    <property type="component" value="Unassembled WGS sequence"/>
</dbReference>
<evidence type="ECO:0000256" key="1">
    <source>
        <dbReference type="ARBA" id="ARBA00000085"/>
    </source>
</evidence>
<reference evidence="9 12" key="2">
    <citation type="submission" date="2018-10" db="EMBL/GenBank/DDBJ databases">
        <title>Sequencing the genomes of 1000 actinobacteria strains.</title>
        <authorList>
            <person name="Klenk H.-P."/>
        </authorList>
    </citation>
    <scope>NUCLEOTIDE SEQUENCE [LARGE SCALE GENOMIC DNA]</scope>
    <source>
        <strain evidence="9 12">DSM 45119</strain>
    </source>
</reference>
<dbReference type="EMBL" id="FOUP01000011">
    <property type="protein sequence ID" value="SFO22709.1"/>
    <property type="molecule type" value="Genomic_DNA"/>
</dbReference>
<gene>
    <name evidence="9" type="ORF">ATL45_0377</name>
    <name evidence="10" type="ORF">SAMN05421805_11149</name>
</gene>
<feature type="compositionally biased region" description="Basic and acidic residues" evidence="6">
    <location>
        <begin position="566"/>
        <end position="582"/>
    </location>
</feature>
<protein>
    <recommendedName>
        <fullName evidence="2">histidine kinase</fullName>
        <ecNumber evidence="2">2.7.13.3</ecNumber>
    </recommendedName>
</protein>
<comment type="catalytic activity">
    <reaction evidence="1">
        <text>ATP + protein L-histidine = ADP + protein N-phospho-L-histidine.</text>
        <dbReference type="EC" id="2.7.13.3"/>
    </reaction>
</comment>
<dbReference type="SMART" id="SM00387">
    <property type="entry name" value="HATPase_c"/>
    <property type="match status" value="1"/>
</dbReference>
<keyword evidence="12" id="KW-1185">Reference proteome</keyword>
<dbReference type="GO" id="GO:0005886">
    <property type="term" value="C:plasma membrane"/>
    <property type="evidence" value="ECO:0007669"/>
    <property type="project" value="TreeGrafter"/>
</dbReference>
<keyword evidence="7" id="KW-0472">Membrane</keyword>
<dbReference type="InterPro" id="IPR003594">
    <property type="entry name" value="HATPase_dom"/>
</dbReference>
<feature type="compositionally biased region" description="Pro residues" evidence="6">
    <location>
        <begin position="443"/>
        <end position="452"/>
    </location>
</feature>
<feature type="region of interest" description="Disordered" evidence="6">
    <location>
        <begin position="433"/>
        <end position="629"/>
    </location>
</feature>
<keyword evidence="7" id="KW-1133">Transmembrane helix</keyword>
<dbReference type="STRING" id="455193.SAMN05421805_11149"/>
<dbReference type="EC" id="2.7.13.3" evidence="2"/>
<dbReference type="PANTHER" id="PTHR45436:SF5">
    <property type="entry name" value="SENSOR HISTIDINE KINASE TRCS"/>
    <property type="match status" value="1"/>
</dbReference>
<dbReference type="OrthoDB" id="3502710at2"/>
<dbReference type="Pfam" id="PF02518">
    <property type="entry name" value="HATPase_c"/>
    <property type="match status" value="1"/>
</dbReference>
<dbReference type="RefSeq" id="WP_093156110.1">
    <property type="nucleotide sequence ID" value="NZ_FOUP01000011.1"/>
</dbReference>
<sequence>MSEFPLAASEPERLPASTSDADEDLRPELQRLVMLPLVVVALLGIAVAVVLALDTPVELRYAALGVGGIGCIAVLLIGFRKATATATELIERSEDSSKDAQRSLVDTARRERQWIETLRKEIVQGREELPQLVERVQAGDQPAPRWPTGEPGASSDPFELLSYEIRQAQAAAEFAVVRMQQFTESGAAVDPSVAVFANIARRVQSLAHRAIQRLDDLEQRVEDPDLLKGLFAVDHLVTGVRRQAESLAVLGGSMPRRQWSQPVAMYTVLRSAVAEVEHYARVKVIPPVDGTLHGHAVADVIHLVAELVENATSFSEPDTQVTVSTQRVTAGMAIDIRDRGLGMSPADRTQLNDLLANPGTVDRDERLKDGRIGLYVVAQIGQRHQVAVELENNMYGGTDAHVVIPNKLLGEVEDGEPERSPVDAIVAPEPAPQPELAAAPEPVAAPEPPPRQEPVARPEPVAAPEPVAPEPAAKPEPAIRQERIEAWPAPPEPVHAPENGTRRGVHRAPVESMSGGSNGNSAPSYGRHTGVVPADKPNSSDTTMQFPRTQLPSEPTPTGQFPGEKVLIDEKRPPLPRRDRTKSYVAPELAGGPRTDDTPRGGPNPGLWASFRQGVEGGVADRRPDDQSD</sequence>
<feature type="compositionally biased region" description="Pro residues" evidence="6">
    <location>
        <begin position="461"/>
        <end position="474"/>
    </location>
</feature>
<evidence type="ECO:0000313" key="11">
    <source>
        <dbReference type="Proteomes" id="UP000199398"/>
    </source>
</evidence>
<name>A0A1I5FGD1_9PSEU</name>
<dbReference type="InterPro" id="IPR050428">
    <property type="entry name" value="TCS_sensor_his_kinase"/>
</dbReference>
<keyword evidence="3" id="KW-0597">Phosphoprotein</keyword>
<evidence type="ECO:0000313" key="10">
    <source>
        <dbReference type="EMBL" id="SFO22709.1"/>
    </source>
</evidence>
<evidence type="ECO:0000256" key="4">
    <source>
        <dbReference type="ARBA" id="ARBA00022679"/>
    </source>
</evidence>
<feature type="transmembrane region" description="Helical" evidence="7">
    <location>
        <begin position="59"/>
        <end position="79"/>
    </location>
</feature>
<feature type="transmembrane region" description="Helical" evidence="7">
    <location>
        <begin position="32"/>
        <end position="53"/>
    </location>
</feature>
<accession>A0A1I5FGD1</accession>
<dbReference type="PANTHER" id="PTHR45436">
    <property type="entry name" value="SENSOR HISTIDINE KINASE YKOH"/>
    <property type="match status" value="1"/>
</dbReference>
<dbReference type="SUPFAM" id="SSF55874">
    <property type="entry name" value="ATPase domain of HSP90 chaperone/DNA topoisomerase II/histidine kinase"/>
    <property type="match status" value="1"/>
</dbReference>
<dbReference type="AlphaFoldDB" id="A0A1I5FGD1"/>
<feature type="compositionally biased region" description="Basic and acidic residues" evidence="6">
    <location>
        <begin position="619"/>
        <end position="629"/>
    </location>
</feature>
<dbReference type="Proteomes" id="UP000270697">
    <property type="component" value="Unassembled WGS sequence"/>
</dbReference>
<feature type="domain" description="Histidine kinase/HSP90-like ATPase" evidence="8">
    <location>
        <begin position="295"/>
        <end position="408"/>
    </location>
</feature>
<evidence type="ECO:0000313" key="12">
    <source>
        <dbReference type="Proteomes" id="UP000270697"/>
    </source>
</evidence>
<evidence type="ECO:0000256" key="3">
    <source>
        <dbReference type="ARBA" id="ARBA00022553"/>
    </source>
</evidence>
<evidence type="ECO:0000313" key="9">
    <source>
        <dbReference type="EMBL" id="RKT82134.1"/>
    </source>
</evidence>
<proteinExistence type="predicted"/>
<evidence type="ECO:0000259" key="8">
    <source>
        <dbReference type="SMART" id="SM00387"/>
    </source>
</evidence>
<dbReference type="Gene3D" id="3.30.565.10">
    <property type="entry name" value="Histidine kinase-like ATPase, C-terminal domain"/>
    <property type="match status" value="1"/>
</dbReference>
<keyword evidence="4" id="KW-0808">Transferase</keyword>
<dbReference type="GO" id="GO:0000160">
    <property type="term" value="P:phosphorelay signal transduction system"/>
    <property type="evidence" value="ECO:0007669"/>
    <property type="project" value="TreeGrafter"/>
</dbReference>
<organism evidence="10 11">
    <name type="scientific">Saccharopolyspora antimicrobica</name>
    <dbReference type="NCBI Taxonomy" id="455193"/>
    <lineage>
        <taxon>Bacteria</taxon>
        <taxon>Bacillati</taxon>
        <taxon>Actinomycetota</taxon>
        <taxon>Actinomycetes</taxon>
        <taxon>Pseudonocardiales</taxon>
        <taxon>Pseudonocardiaceae</taxon>
        <taxon>Saccharopolyspora</taxon>
    </lineage>
</organism>
<evidence type="ECO:0000256" key="5">
    <source>
        <dbReference type="ARBA" id="ARBA00022777"/>
    </source>
</evidence>
<dbReference type="GO" id="GO:0004673">
    <property type="term" value="F:protein histidine kinase activity"/>
    <property type="evidence" value="ECO:0007669"/>
    <property type="project" value="UniProtKB-EC"/>
</dbReference>
<evidence type="ECO:0000256" key="2">
    <source>
        <dbReference type="ARBA" id="ARBA00012438"/>
    </source>
</evidence>
<feature type="region of interest" description="Disordered" evidence="6">
    <location>
        <begin position="1"/>
        <end position="21"/>
    </location>
</feature>
<feature type="compositionally biased region" description="Polar residues" evidence="6">
    <location>
        <begin position="537"/>
        <end position="559"/>
    </location>
</feature>
<keyword evidence="7" id="KW-0812">Transmembrane</keyword>